<dbReference type="Pfam" id="PF05721">
    <property type="entry name" value="PhyH"/>
    <property type="match status" value="1"/>
</dbReference>
<evidence type="ECO:0000313" key="2">
    <source>
        <dbReference type="EMBL" id="LAA00090.1"/>
    </source>
</evidence>
<dbReference type="PANTHER" id="PTHR20883">
    <property type="entry name" value="PHYTANOYL-COA DIOXYGENASE DOMAIN CONTAINING 1"/>
    <property type="match status" value="1"/>
</dbReference>
<dbReference type="PANTHER" id="PTHR20883:SF49">
    <property type="entry name" value="PHYTANOYL-COA DIOXYGENASE"/>
    <property type="match status" value="1"/>
</dbReference>
<evidence type="ECO:0000256" key="1">
    <source>
        <dbReference type="ARBA" id="ARBA00001962"/>
    </source>
</evidence>
<evidence type="ECO:0008006" key="3">
    <source>
        <dbReference type="Google" id="ProtNLM"/>
    </source>
</evidence>
<sequence>MKIEQALIEEYEKNGAICLRGVFDENWIEIVRAGIEKNLNDPSCYSEKLKGEKGNGYYFDDYCNWKRIEEFKKFALESPAAAIAGTLTRSEEISFYHEHVLVKDAGTDKKTPWHHDQSYYPVDGEKVCSIWMPVDPVPRETCVQFVAGSHKWGWYSPRKFETTQPYKVIDETLCSEKNYQQVPDIEANKEQWNILCWDLQPGDCIVFHMKCLHGAPGNMSTTHSRRVLSTRWLGDDATLARRPWEISPPITGGLQIGQRMVCKEFPVVWKNEE</sequence>
<reference evidence="2" key="1">
    <citation type="journal article" date="2016" name="Mol. Ecol. Resour.">
        <title>Evaluation of the impact of RNA preservation methods of spiders for de novo transcriptome assembly.</title>
        <authorList>
            <person name="Kono N."/>
            <person name="Nakamura H."/>
            <person name="Ito Y."/>
            <person name="Tomita M."/>
            <person name="Arakawa K."/>
        </authorList>
    </citation>
    <scope>NUCLEOTIDE SEQUENCE</scope>
    <source>
        <tissue evidence="2">Whole body</tissue>
    </source>
</reference>
<name>A0A2L2XYK1_PARTP</name>
<dbReference type="InterPro" id="IPR008775">
    <property type="entry name" value="Phytyl_CoA_dOase-like"/>
</dbReference>
<proteinExistence type="evidence at transcript level"/>
<protein>
    <recommendedName>
        <fullName evidence="3">Phytanoyl-CoA dioxygenase</fullName>
    </recommendedName>
</protein>
<accession>A0A2L2XYK1</accession>
<dbReference type="Gene3D" id="2.60.120.620">
    <property type="entry name" value="q2cbj1_9rhob like domain"/>
    <property type="match status" value="1"/>
</dbReference>
<dbReference type="OrthoDB" id="445007at2759"/>
<organism evidence="2">
    <name type="scientific">Parasteatoda tepidariorum</name>
    <name type="common">Common house spider</name>
    <name type="synonym">Achaearanea tepidariorum</name>
    <dbReference type="NCBI Taxonomy" id="114398"/>
    <lineage>
        <taxon>Eukaryota</taxon>
        <taxon>Metazoa</taxon>
        <taxon>Ecdysozoa</taxon>
        <taxon>Arthropoda</taxon>
        <taxon>Chelicerata</taxon>
        <taxon>Arachnida</taxon>
        <taxon>Araneae</taxon>
        <taxon>Araneomorphae</taxon>
        <taxon>Entelegynae</taxon>
        <taxon>Araneoidea</taxon>
        <taxon>Theridiidae</taxon>
        <taxon>Parasteatoda</taxon>
    </lineage>
</organism>
<dbReference type="SUPFAM" id="SSF51197">
    <property type="entry name" value="Clavaminate synthase-like"/>
    <property type="match status" value="1"/>
</dbReference>
<comment type="cofactor">
    <cofactor evidence="1">
        <name>Fe cation</name>
        <dbReference type="ChEBI" id="CHEBI:24875"/>
    </cofactor>
</comment>
<dbReference type="AlphaFoldDB" id="A0A2L2XYK1"/>
<dbReference type="EMBL" id="IAAA01007172">
    <property type="protein sequence ID" value="LAA00090.1"/>
    <property type="molecule type" value="mRNA"/>
</dbReference>